<keyword evidence="5" id="KW-0045">Antibiotic biosynthesis</keyword>
<protein>
    <submittedName>
        <fullName evidence="8">Amino acid adenylation domain-containing protein</fullName>
    </submittedName>
</protein>
<accession>A0ABX8QWY5</accession>
<dbReference type="SUPFAM" id="SSF47336">
    <property type="entry name" value="ACP-like"/>
    <property type="match status" value="3"/>
</dbReference>
<dbReference type="Gene3D" id="1.10.1200.10">
    <property type="entry name" value="ACP-like"/>
    <property type="match status" value="3"/>
</dbReference>
<dbReference type="SMART" id="SM00823">
    <property type="entry name" value="PKS_PP"/>
    <property type="match status" value="3"/>
</dbReference>
<dbReference type="Pfam" id="PF00550">
    <property type="entry name" value="PP-binding"/>
    <property type="match status" value="3"/>
</dbReference>
<dbReference type="InterPro" id="IPR020845">
    <property type="entry name" value="AMP-binding_CS"/>
</dbReference>
<dbReference type="Gene3D" id="3.40.50.150">
    <property type="entry name" value="Vaccinia Virus protein VP39"/>
    <property type="match status" value="1"/>
</dbReference>
<feature type="domain" description="Carrier" evidence="7">
    <location>
        <begin position="2443"/>
        <end position="2518"/>
    </location>
</feature>
<dbReference type="InterPro" id="IPR006162">
    <property type="entry name" value="Ppantetheine_attach_site"/>
</dbReference>
<sequence length="4558" mass="485705">MIPLSFAQRRLWFVHRFEGPSATYNVPLRVEVTGALHIRALELALRDVVGRHQTLRTVIAEDDAGVAFQKVLPLEEAAVTVSDVEVGPEDVDAAVAEAVCYRFDLTAEIPVRAWVFGIGPDRHVLVLLIHHIAMDGESMAPLIRDLSTAYTARTQGHTPDWPDLPVHYTDYTLWQHQLLGDENDPASLAAQQFTYWRNELAGTPQPLPLPTDRPRPAVASRRGEMLEFRLDPALHSAMEKLAREHGATVAMVLQSAMAVVLGRLGGGEDIPIGCSIAGRTEEALTDLVGFFVNTWVLRTDLSGDPTFAAVLDRVRDKALAAYDNQDAPFERLVELLNPERSTAYNPLFQVGFTWQSNARLDVDLPGARASLEGVRTGTAKFDLEFSFAHDPDGQGLLCQLEYATDLFDRETIEGIAARFARVLRQVVADPGLPAATVDVLGPAERDWLLTGVNAAAGPPAEPATIPDLFQRHVTAHPDATALVHGDHTLTYRDLDTRADQLAQTLIGRGVGPETVVAVALPRSPHLITAVLAVLKAGGAYLPVDSTYPADRIAYMLADSAAQLIITDAATQQRLPELAIPALRVDVPETSSGEIVQPRPVSVHNTAYVIYTSGSSGRPKGVAVTHTGLASLLATQVEQLGVTPGSRVLQFASPSFDASVWEMCMGLLSGAALVLADKDALAPGEPLAETIDARRVTHVTLPPTVLAAMPQGALGTVESLVVAGEASSPDLVAAWSRGRRMINAYGPTETTVCATMSAPLTGDGRVPPIGGPVTGARVHVLDGALRPVPPGVPGELYVTGPALARGYVGRPGLTAGRFVACPFGAPGERMYRTGDLAAWTRDGDLLYRGRADAQVKVRGFRIEPGEVEAALAAHPRVAQAVVVARGTTGGTGRLVGYVVPVGADEAGFGDVEDVRDFDFDLGAGVSASDLRSFLAGRLPEFMVPSAFVVLGALPLTPNGKVDQRALPDPGSAAGTYRAPRTPLEEILAGVFAEVLGRDRVGIDDDFFASGGDSIRSIQVISRARAHGIEISARDVFDHRTVAGLAETLDARAESGGPAVTAGRDGRRSDAPLVTASPGELEMWREGHPGLEDVWPLAPLQTGLLFHAMLAGPASDAYHMQLVIHLSGRVDPERLHAAGQALLDRHPNLRTAFVNDESGDPVQLVVAGMDLPWRHLDLTGLTADASGEDGREEALQEFLAEDRDARFDPATPPMLRMALVTLGAERSELVVTAHHLLLDGWSLPLLMQDLLRLYGSSGDPTALPEAPRFRDYLAWLADRDDEESARVWAAELDGIDEPTLIAAGRTPREPGTSGPSVADVPLSVDDARELGRRAAELGVTLNTAVQVAWGVLLGRQTGRQDVVFGAAVSGRPPAVPGVDSMIGLFINTVPVRLRWSPGSTLAGLMTGLQSRQAALLDHHHLRLADIQRAAGTNALFDTVLGFESYPMDRGGLREAGTAAGVGITGMKTSGGTHYPLAVVAFEDPHLRIALQYQGDLFDRDAVRTIAARFARILRQVVADPGLPAATVDVLDPAERDWLLTGVNAAAGPPAEPATIPDLFQRQVTAHPDATALVHGDHTLTYRDLDTRADQLAQTLIGRGVGPETVVAVALPRSPHLITAVLAVLKAGGAYLPLDAAHPADRVAFMLADSAARLVITNAATQQRLPDLAIPALVIDAPDPTPDDIDIVQPRPVSVHNTAYVIYTSGSTGRPKGVAVTHTGLASLVATQVERLEITPGSRVLQFASPSFDASVWEMTTALLTGATLVLADKDDLAPGTPLTHTITTTGITHVLLPPPVLATLTPGTLPTLHTLIVGGDATSADLAAHWAPHHRMINAYGPTETTVIATMSHPLPGDGTPPPIGHPITGTGIHVLDDTLQPAPPGTPGELYLTGPALARGYLHQPALTATRFIACPYGTPGQRMYRTGDLVRWDAEDRLEYVGRADAQIKVRGFRIEPGEIEAALASHEAVDRAVVVANEDPGGDRRLVAYVVPSAAGAAADGGAGKIAAWEQVHERVYASSDGPWGEDFGGWDSQYTGAPIPLPEMEAWRDAAVERISAWSPRRVLEIGVGTGLLMSRILPGVEEYWATDLSSTVVARLRDQVAQAGHAERVRLRCQTADDVSGLPRGHFDTVVLNSVVQYFPDAAYLDRVLRQALELLAPGGRIVVGDVRNAGSFRLFRAGVQQARHPGAVPSAVRAAVAKAMRGEKELLLDPEWFTRWADRNGVGAADIRLKAGRAHNELTRHRYEVVLHKAPVDAVPLDDVPARVWGEQLGDLAGMAEFVRSQGGSPVRVARIPNARLSGEVEAAAAASLIDAPGAAYREADPEDVQDWAVRNGWDALVTWSTNAAECFDVIVFPGGSRPGRVPSGVFAPSGRVGRTLANEPAGAREGGSLAAVLRAHVAGLLPEYMVPSAVVAIPEVPLNTSGKLDRRALPAPDYAGSFVGREPRTAQEEILCGLFAEVLGLERVGADDDFFELGGHSLLATRLIRRIRAELNVEIPIRALFESPSVAGLSGHLSTGLRVRPALRPARVRPDRLPLSFAQRRLWFIHRFEGPSATYNSPLRVRLTGGLDVRALESALRDVVGRHQTLRTVIAEDDAGVAFQNVLPLDEAAVTVTEAEIPPDEVDAAVTEAVRHRFDLTTEIPVRAWVFGTGPGEHVLVLLIHHIAMDGESMAPLIRDLSTAYTARTQGHTPHWPDLPVHYTDYTLWQHQLLGDENDPASLAAQQFTYWRNELAGTPQPLPLPTDRPRPAMASYQGGAVEFTLDPQVLAAAEDLARVHGMTAAMVFQSALAVLLHRLTGRDDLTIGSPIANRTDESLTDLVGFFVNTWVLRADLSGNPPFEALLDRVRDKALAAYNNQDAPFERLVELLNPERSTAYHPLFQVAFAWQNISWEDFDLQGTRARLEPISPGVARFDLEFAMFALPGHGIQGRLEYATDLFDRGTAEGIVARFMRVVRQLVAVPAMPVGLVEVLDPAERDRLLLTVNDTDAPVRAGTIPELFEHRVAERPDATALVYEGASLTYRELDSRANRLARLLIGRGVGPESVVAVTLPRSPGLWTAALAVMKAGGAFLPVDPAYPADRIEFMVKDSEAHLVIVDASTAEQVPALSASVVRLDDPDVTTALTGTTTESDTGTDTEAETGLGADAGPVRDADRLAPLTVTNAAYVIYTSGSTGVPKGVTVTHVGVASLLASQIDGLDVTPESRVLQFNSPSFDSAIWEMCMALLSGAAFVLAGRDDLAPGEPLVETVGANRVSHVLLTPSVLAALPPGSLPTVTTLTVAGEPVSPELVAVWSKGRRMANAYGPTETTVMPTLCPSLAGDGRTPTIGRPIPNARVYVLDPFLRPVPVGVAGELYVAGAGLARGYLGRAGLTGARFVACPFGGPGERMYRTGDLVRWNSGGELEFIGRADTQVKLRGYRIEPGEIEAALAAHPRVAQAVVVVREAAGTEGARRLVGYVVPVGLLETGGSEGLGDGDFDLSSGVSAGELRGFLSGRLPEFMVPSAFVVLDRLPMTPNGKVDRAALPDPEFTGETYRAPRDHVERVLAGVFAEVMGLERVGVDDDFFATGGDSIQSIQVVSRARAHGVEISPREVFEHRTVAKLAEAVRGRSGAGAVLEEFEGGGTGTMPLLPVARWFREQVPGRGGPGGFDRFSQSMVVELPDGIGHDGLTATLGAVLDHHDLLRSRLVADGGSLEVGAPGSIDAAGLLRRVECDGRWDERWRGLAVSELDAAGRRLDPSAGVVAQFVWFAAERGPGRLLIVLHHLVVDGVSWRILLPDLAAAWERIAAGEAPALPPVGTSMRRWSHALAEEAANPARVAELPVWRSVLDGPDPLLGSRALDPAADVMSTVDTVWLRLPAPLTEAVVTAVPAASGGGVNDGLLAGLALAVAEWRRRRGVHGSSVLLRVEGHGREEQVVPGADVSRTLGWFTSVFPVRLDIGGIDAEDALDGGRAAGEAVARVAEQVAALPDKGIGFGLLRYLNPETAAELEPYPTGQIAFNYLGRFSAADMPEDLRGTGWTEAADAAELLAEPDAGIPALAVLDVNAYVSDGDDGPRLSARVAFPTGVLSRGEVEELVGLWSDALEGLARHAAEHGGRVPPAGPMVPVRPGELEAWRERHPGLADVWPLAPLQPELLVHAMAAGTGFDAYHMQLVIHLSGRVDPDRLRAAGQSLLDRHPNLRTAFVHGASGGPVQLVVDGVRLPWRHLDLTGLGEDERDEALQELLAEDRDAHFDPATPPLLRMTLVTLGADRSELVFSTHHVLLDGWSSPLFMQELLRLYGSAGDPSALPPAPRYRDYLEWLAAQDHEESARAWAAELDGLGGPTLLAPETASEAAWEGFGLVNVPLPVDEARELARRATELGVTLNTVVQVAWGVLLGRLTGRPDVVFGATVSGRPPAVPDVHSMVGLFINNVPVRVRCAPDATLAELAASVQAGQAALLDHHHHRPAGVERPTGRGGLFDTLVVFESYPIDRAALREANTAAGVTVTGMAVSSGSHYPLGVAAIEDPHLRVGLQYQRHVFARHAVEKIAARFGAILRGFAADPRTRVGALKDTAGGT</sequence>
<dbReference type="CDD" id="cd19540">
    <property type="entry name" value="LCL_NRPS-like"/>
    <property type="match status" value="2"/>
</dbReference>
<dbReference type="Pfam" id="PF08242">
    <property type="entry name" value="Methyltransf_12"/>
    <property type="match status" value="1"/>
</dbReference>
<organism evidence="8 9">
    <name type="scientific">Actinomadura graeca</name>
    <dbReference type="NCBI Taxonomy" id="2750812"/>
    <lineage>
        <taxon>Bacteria</taxon>
        <taxon>Bacillati</taxon>
        <taxon>Actinomycetota</taxon>
        <taxon>Actinomycetes</taxon>
        <taxon>Streptosporangiales</taxon>
        <taxon>Thermomonosporaceae</taxon>
        <taxon>Actinomadura</taxon>
    </lineage>
</organism>
<dbReference type="PROSITE" id="PS00012">
    <property type="entry name" value="PHOSPHOPANTETHEINE"/>
    <property type="match status" value="3"/>
</dbReference>
<evidence type="ECO:0000256" key="6">
    <source>
        <dbReference type="SAM" id="MobiDB-lite"/>
    </source>
</evidence>
<dbReference type="PROSITE" id="PS00455">
    <property type="entry name" value="AMP_BINDING"/>
    <property type="match status" value="3"/>
</dbReference>
<evidence type="ECO:0000256" key="4">
    <source>
        <dbReference type="ARBA" id="ARBA00022737"/>
    </source>
</evidence>
<dbReference type="RefSeq" id="WP_231329050.1">
    <property type="nucleotide sequence ID" value="NZ_CP059572.1"/>
</dbReference>
<dbReference type="Pfam" id="PF00668">
    <property type="entry name" value="Condensation"/>
    <property type="match status" value="5"/>
</dbReference>
<evidence type="ECO:0000256" key="1">
    <source>
        <dbReference type="ARBA" id="ARBA00001957"/>
    </source>
</evidence>
<dbReference type="NCBIfam" id="TIGR01733">
    <property type="entry name" value="AA-adenyl-dom"/>
    <property type="match status" value="3"/>
</dbReference>
<dbReference type="InterPro" id="IPR000873">
    <property type="entry name" value="AMP-dep_synth/lig_dom"/>
</dbReference>
<evidence type="ECO:0000256" key="5">
    <source>
        <dbReference type="ARBA" id="ARBA00023194"/>
    </source>
</evidence>
<dbReference type="EMBL" id="CP059572">
    <property type="protein sequence ID" value="QXJ23365.1"/>
    <property type="molecule type" value="Genomic_DNA"/>
</dbReference>
<dbReference type="InterPro" id="IPR010071">
    <property type="entry name" value="AA_adenyl_dom"/>
</dbReference>
<name>A0ABX8QWY5_9ACTN</name>
<dbReference type="PROSITE" id="PS50075">
    <property type="entry name" value="CARRIER"/>
    <property type="match status" value="3"/>
</dbReference>
<dbReference type="Gene3D" id="2.30.38.10">
    <property type="entry name" value="Luciferase, Domain 3"/>
    <property type="match status" value="3"/>
</dbReference>
<dbReference type="Proteomes" id="UP001049518">
    <property type="component" value="Chromosome"/>
</dbReference>
<feature type="region of interest" description="Disordered" evidence="6">
    <location>
        <begin position="1052"/>
        <end position="1071"/>
    </location>
</feature>
<dbReference type="Pfam" id="PF13193">
    <property type="entry name" value="AMP-binding_C"/>
    <property type="match status" value="3"/>
</dbReference>
<reference evidence="8" key="1">
    <citation type="submission" date="2020-07" db="EMBL/GenBank/DDBJ databases">
        <authorList>
            <person name="Tarantini F.S."/>
            <person name="Hong K.W."/>
            <person name="Chan K.G."/>
        </authorList>
    </citation>
    <scope>NUCLEOTIDE SEQUENCE</scope>
    <source>
        <strain evidence="8">32-07</strain>
    </source>
</reference>
<dbReference type="InterPro" id="IPR025110">
    <property type="entry name" value="AMP-bd_C"/>
</dbReference>
<dbReference type="CDD" id="cd17652">
    <property type="entry name" value="A_NRPS_CmdD_like"/>
    <property type="match status" value="1"/>
</dbReference>
<dbReference type="InterPro" id="IPR045851">
    <property type="entry name" value="AMP-bd_C_sf"/>
</dbReference>
<dbReference type="SUPFAM" id="SSF53335">
    <property type="entry name" value="S-adenosyl-L-methionine-dependent methyltransferases"/>
    <property type="match status" value="1"/>
</dbReference>
<dbReference type="InterPro" id="IPR023213">
    <property type="entry name" value="CAT-like_dom_sf"/>
</dbReference>
<keyword evidence="4" id="KW-0677">Repeat</keyword>
<dbReference type="Gene3D" id="3.30.559.30">
    <property type="entry name" value="Nonribosomal peptide synthetase, condensation domain"/>
    <property type="match status" value="5"/>
</dbReference>
<keyword evidence="9" id="KW-1185">Reference proteome</keyword>
<keyword evidence="2" id="KW-0596">Phosphopantetheine</keyword>
<dbReference type="Gene3D" id="3.30.559.10">
    <property type="entry name" value="Chloramphenicol acetyltransferase-like domain"/>
    <property type="match status" value="5"/>
</dbReference>
<dbReference type="InterPro" id="IPR010060">
    <property type="entry name" value="NRPS_synth"/>
</dbReference>
<feature type="compositionally biased region" description="Low complexity" evidence="6">
    <location>
        <begin position="3121"/>
        <end position="3131"/>
    </location>
</feature>
<keyword evidence="3" id="KW-0597">Phosphoprotein</keyword>
<evidence type="ECO:0000256" key="2">
    <source>
        <dbReference type="ARBA" id="ARBA00022450"/>
    </source>
</evidence>
<dbReference type="InterPro" id="IPR020806">
    <property type="entry name" value="PKS_PP-bd"/>
</dbReference>
<dbReference type="InterPro" id="IPR029063">
    <property type="entry name" value="SAM-dependent_MTases_sf"/>
</dbReference>
<dbReference type="InterPro" id="IPR001242">
    <property type="entry name" value="Condensation_dom"/>
</dbReference>
<dbReference type="SUPFAM" id="SSF52777">
    <property type="entry name" value="CoA-dependent acyltransferases"/>
    <property type="match status" value="10"/>
</dbReference>
<dbReference type="Pfam" id="PF00501">
    <property type="entry name" value="AMP-binding"/>
    <property type="match status" value="3"/>
</dbReference>
<dbReference type="SUPFAM" id="SSF56801">
    <property type="entry name" value="Acetyl-CoA synthetase-like"/>
    <property type="match status" value="3"/>
</dbReference>
<feature type="domain" description="Carrier" evidence="7">
    <location>
        <begin position="3535"/>
        <end position="3609"/>
    </location>
</feature>
<evidence type="ECO:0000313" key="8">
    <source>
        <dbReference type="EMBL" id="QXJ23365.1"/>
    </source>
</evidence>
<feature type="region of interest" description="Disordered" evidence="6">
    <location>
        <begin position="3121"/>
        <end position="3148"/>
    </location>
</feature>
<dbReference type="Gene3D" id="3.40.50.980">
    <property type="match status" value="6"/>
</dbReference>
<dbReference type="PANTHER" id="PTHR45527:SF1">
    <property type="entry name" value="FATTY ACID SYNTHASE"/>
    <property type="match status" value="1"/>
</dbReference>
<evidence type="ECO:0000313" key="9">
    <source>
        <dbReference type="Proteomes" id="UP001049518"/>
    </source>
</evidence>
<dbReference type="CDD" id="cd02440">
    <property type="entry name" value="AdoMet_MTases"/>
    <property type="match status" value="1"/>
</dbReference>
<dbReference type="PANTHER" id="PTHR45527">
    <property type="entry name" value="NONRIBOSOMAL PEPTIDE SYNTHETASE"/>
    <property type="match status" value="1"/>
</dbReference>
<dbReference type="InterPro" id="IPR009081">
    <property type="entry name" value="PP-bd_ACP"/>
</dbReference>
<feature type="domain" description="Carrier" evidence="7">
    <location>
        <begin position="977"/>
        <end position="1051"/>
    </location>
</feature>
<dbReference type="CDD" id="cd19543">
    <property type="entry name" value="DCL_NRPS"/>
    <property type="match status" value="2"/>
</dbReference>
<dbReference type="InterPro" id="IPR036736">
    <property type="entry name" value="ACP-like_sf"/>
</dbReference>
<dbReference type="InterPro" id="IPR013217">
    <property type="entry name" value="Methyltransf_12"/>
</dbReference>
<comment type="cofactor">
    <cofactor evidence="1">
        <name>pantetheine 4'-phosphate</name>
        <dbReference type="ChEBI" id="CHEBI:47942"/>
    </cofactor>
</comment>
<evidence type="ECO:0000259" key="7">
    <source>
        <dbReference type="PROSITE" id="PS50075"/>
    </source>
</evidence>
<evidence type="ECO:0000256" key="3">
    <source>
        <dbReference type="ARBA" id="ARBA00022553"/>
    </source>
</evidence>
<dbReference type="NCBIfam" id="TIGR01720">
    <property type="entry name" value="NRPS-para261"/>
    <property type="match status" value="1"/>
</dbReference>
<gene>
    <name evidence="8" type="ORF">AGRA3207_004509</name>
</gene>
<dbReference type="NCBIfam" id="NF003417">
    <property type="entry name" value="PRK04813.1"/>
    <property type="match status" value="4"/>
</dbReference>
<proteinExistence type="predicted"/>
<dbReference type="Gene3D" id="3.30.300.30">
    <property type="match status" value="4"/>
</dbReference>